<keyword evidence="3" id="KW-0547">Nucleotide-binding</keyword>
<feature type="domain" description="ABC transporter" evidence="5">
    <location>
        <begin position="4"/>
        <end position="232"/>
    </location>
</feature>
<dbReference type="PANTHER" id="PTHR24220:SF611">
    <property type="entry name" value="ATP-BINDING COMPONENT OF ABC TRANSPORTER-RELATED"/>
    <property type="match status" value="1"/>
</dbReference>
<dbReference type="Proteomes" id="UP001226867">
    <property type="component" value="Unassembled WGS sequence"/>
</dbReference>
<comment type="caution">
    <text evidence="6">The sequence shown here is derived from an EMBL/GenBank/DDBJ whole genome shotgun (WGS) entry which is preliminary data.</text>
</comment>
<evidence type="ECO:0000313" key="6">
    <source>
        <dbReference type="EMBL" id="MDP9898120.1"/>
    </source>
</evidence>
<dbReference type="GO" id="GO:0005524">
    <property type="term" value="F:ATP binding"/>
    <property type="evidence" value="ECO:0007669"/>
    <property type="project" value="UniProtKB-KW"/>
</dbReference>
<gene>
    <name evidence="6" type="ORF">J2W36_000353</name>
</gene>
<protein>
    <submittedName>
        <fullName evidence="6">ABC transport system ATP-binding protein</fullName>
    </submittedName>
</protein>
<dbReference type="InterPro" id="IPR003593">
    <property type="entry name" value="AAA+_ATPase"/>
</dbReference>
<organism evidence="6 7">
    <name type="scientific">Variovorax ginsengisoli</name>
    <dbReference type="NCBI Taxonomy" id="363844"/>
    <lineage>
        <taxon>Bacteria</taxon>
        <taxon>Pseudomonadati</taxon>
        <taxon>Pseudomonadota</taxon>
        <taxon>Betaproteobacteria</taxon>
        <taxon>Burkholderiales</taxon>
        <taxon>Comamonadaceae</taxon>
        <taxon>Variovorax</taxon>
    </lineage>
</organism>
<dbReference type="PANTHER" id="PTHR24220">
    <property type="entry name" value="IMPORT ATP-BINDING PROTEIN"/>
    <property type="match status" value="1"/>
</dbReference>
<dbReference type="Pfam" id="PF00005">
    <property type="entry name" value="ABC_tran"/>
    <property type="match status" value="1"/>
</dbReference>
<dbReference type="RefSeq" id="WP_370869235.1">
    <property type="nucleotide sequence ID" value="NZ_JAUSRO010000001.1"/>
</dbReference>
<reference evidence="6 7" key="1">
    <citation type="submission" date="2023-07" db="EMBL/GenBank/DDBJ databases">
        <title>Sorghum-associated microbial communities from plants grown in Nebraska, USA.</title>
        <authorList>
            <person name="Schachtman D."/>
        </authorList>
    </citation>
    <scope>NUCLEOTIDE SEQUENCE [LARGE SCALE GENOMIC DNA]</scope>
    <source>
        <strain evidence="6 7">DS1607</strain>
    </source>
</reference>
<dbReference type="SMART" id="SM00382">
    <property type="entry name" value="AAA"/>
    <property type="match status" value="1"/>
</dbReference>
<evidence type="ECO:0000256" key="3">
    <source>
        <dbReference type="ARBA" id="ARBA00022741"/>
    </source>
</evidence>
<evidence type="ECO:0000313" key="7">
    <source>
        <dbReference type="Proteomes" id="UP001226867"/>
    </source>
</evidence>
<dbReference type="InterPro" id="IPR003439">
    <property type="entry name" value="ABC_transporter-like_ATP-bd"/>
</dbReference>
<dbReference type="InterPro" id="IPR027417">
    <property type="entry name" value="P-loop_NTPase"/>
</dbReference>
<dbReference type="Gene3D" id="3.40.50.300">
    <property type="entry name" value="P-loop containing nucleotide triphosphate hydrolases"/>
    <property type="match status" value="1"/>
</dbReference>
<dbReference type="CDD" id="cd03255">
    <property type="entry name" value="ABC_MJ0796_LolCDE_FtsE"/>
    <property type="match status" value="1"/>
</dbReference>
<dbReference type="SUPFAM" id="SSF52540">
    <property type="entry name" value="P-loop containing nucleoside triphosphate hydrolases"/>
    <property type="match status" value="1"/>
</dbReference>
<keyword evidence="4 6" id="KW-0067">ATP-binding</keyword>
<evidence type="ECO:0000256" key="1">
    <source>
        <dbReference type="ARBA" id="ARBA00022448"/>
    </source>
</evidence>
<keyword evidence="7" id="KW-1185">Reference proteome</keyword>
<evidence type="ECO:0000256" key="4">
    <source>
        <dbReference type="ARBA" id="ARBA00022840"/>
    </source>
</evidence>
<evidence type="ECO:0000259" key="5">
    <source>
        <dbReference type="PROSITE" id="PS50893"/>
    </source>
</evidence>
<dbReference type="InterPro" id="IPR017911">
    <property type="entry name" value="MacB-like_ATP-bd"/>
</dbReference>
<accession>A0ABT9S1B0</accession>
<keyword evidence="2" id="KW-1003">Cell membrane</keyword>
<dbReference type="PROSITE" id="PS50893">
    <property type="entry name" value="ABC_TRANSPORTER_2"/>
    <property type="match status" value="1"/>
</dbReference>
<evidence type="ECO:0000256" key="2">
    <source>
        <dbReference type="ARBA" id="ARBA00022475"/>
    </source>
</evidence>
<name>A0ABT9S1B0_9BURK</name>
<dbReference type="InterPro" id="IPR015854">
    <property type="entry name" value="ABC_transpr_LolD-like"/>
</dbReference>
<keyword evidence="1" id="KW-0813">Transport</keyword>
<proteinExistence type="predicted"/>
<keyword evidence="2" id="KW-0472">Membrane</keyword>
<sequence>MNPVLIADVLRFTWPGADAPCIDIDQLEVQAGETVFLHGPSGCGKSTLLSLLAGVLVADSGRVVLLGQDWAAQSAAARDRRRVAHVGYIFQQFNLLPYLSVIDNVLLPCRFSAQRHAQASREGTPRAQAEALLSQMGLDAALWRRPAMTLSVGQQQRVAAARALIGQPELVIADEPTSALDEDRREAFLDVLLSACRTHRSALVFVSHDQRIASRFSRQVLLPGINRAARSEAS</sequence>
<dbReference type="EMBL" id="JAUSRO010000001">
    <property type="protein sequence ID" value="MDP9898120.1"/>
    <property type="molecule type" value="Genomic_DNA"/>
</dbReference>